<name>A4A904_9GAMM</name>
<proteinExistence type="predicted"/>
<evidence type="ECO:0000313" key="2">
    <source>
        <dbReference type="EMBL" id="EAQ97546.2"/>
    </source>
</evidence>
<gene>
    <name evidence="2" type="ORF">KT71_04535</name>
</gene>
<dbReference type="HOGENOM" id="CLU_1955851_0_0_6"/>
<dbReference type="AlphaFoldDB" id="A4A904"/>
<reference evidence="2 3" key="2">
    <citation type="journal article" date="2009" name="PLoS ONE">
        <title>The photosynthetic apparatus and its regulation in the aerobic gammaproteobacterium Congregibacter litoralis gen. nov., sp. nov.</title>
        <authorList>
            <person name="Spring S."/>
            <person name="Lunsdorf H."/>
            <person name="Fuchs B.M."/>
            <person name="Tindall B.J."/>
        </authorList>
    </citation>
    <scope>NUCLEOTIDE SEQUENCE [LARGE SCALE GENOMIC DNA]</scope>
    <source>
        <strain evidence="2">KT71</strain>
    </source>
</reference>
<keyword evidence="1" id="KW-0732">Signal</keyword>
<dbReference type="InterPro" id="IPR014710">
    <property type="entry name" value="RmlC-like_jellyroll"/>
</dbReference>
<dbReference type="EMBL" id="AAOA02000002">
    <property type="protein sequence ID" value="EAQ97546.2"/>
    <property type="molecule type" value="Genomic_DNA"/>
</dbReference>
<dbReference type="Proteomes" id="UP000019205">
    <property type="component" value="Chromosome"/>
</dbReference>
<protein>
    <submittedName>
        <fullName evidence="2">Cupin domain protein</fullName>
    </submittedName>
</protein>
<dbReference type="InterPro" id="IPR011051">
    <property type="entry name" value="RmlC_Cupin_sf"/>
</dbReference>
<dbReference type="OrthoDB" id="8480170at2"/>
<dbReference type="Gene3D" id="2.60.120.10">
    <property type="entry name" value="Jelly Rolls"/>
    <property type="match status" value="1"/>
</dbReference>
<feature type="signal peptide" evidence="1">
    <location>
        <begin position="1"/>
        <end position="20"/>
    </location>
</feature>
<dbReference type="SUPFAM" id="SSF51182">
    <property type="entry name" value="RmlC-like cupins"/>
    <property type="match status" value="1"/>
</dbReference>
<feature type="chain" id="PRO_5002665574" evidence="1">
    <location>
        <begin position="21"/>
        <end position="128"/>
    </location>
</feature>
<evidence type="ECO:0000256" key="1">
    <source>
        <dbReference type="SAM" id="SignalP"/>
    </source>
</evidence>
<evidence type="ECO:0000313" key="3">
    <source>
        <dbReference type="Proteomes" id="UP000019205"/>
    </source>
</evidence>
<dbReference type="eggNOG" id="ENOG5031BDI">
    <property type="taxonomic scope" value="Bacteria"/>
</dbReference>
<sequence>MRRSAILALAAAVNCVGVSAGDLPGPLEAGWDGEPVCEKLHEDDNLRVLRCSFPPGVGHERHYHPPHVGYVISGGIMEITDADGTRTMEIPDAYMFSNPDGIPWHEALNVGEQESTYLMIEPKQAAKQ</sequence>
<dbReference type="STRING" id="314285.KT71_04535"/>
<reference evidence="2 3" key="1">
    <citation type="journal article" date="2007" name="Proc. Natl. Acad. Sci. U.S.A.">
        <title>Characterization of a marine gammaproteobacterium capable of aerobic anoxygenic photosynthesis.</title>
        <authorList>
            <person name="Fuchs B.M."/>
            <person name="Spring S."/>
            <person name="Teeling H."/>
            <person name="Quast C."/>
            <person name="Wulf J."/>
            <person name="Schattenhofer M."/>
            <person name="Yan S."/>
            <person name="Ferriera S."/>
            <person name="Johnson J."/>
            <person name="Glockner F.O."/>
            <person name="Amann R."/>
        </authorList>
    </citation>
    <scope>NUCLEOTIDE SEQUENCE [LARGE SCALE GENOMIC DNA]</scope>
    <source>
        <strain evidence="2">KT71</strain>
    </source>
</reference>
<keyword evidence="3" id="KW-1185">Reference proteome</keyword>
<comment type="caution">
    <text evidence="2">The sequence shown here is derived from an EMBL/GenBank/DDBJ whole genome shotgun (WGS) entry which is preliminary data.</text>
</comment>
<organism evidence="2 3">
    <name type="scientific">Congregibacter litoralis KT71</name>
    <dbReference type="NCBI Taxonomy" id="314285"/>
    <lineage>
        <taxon>Bacteria</taxon>
        <taxon>Pseudomonadati</taxon>
        <taxon>Pseudomonadota</taxon>
        <taxon>Gammaproteobacteria</taxon>
        <taxon>Cellvibrionales</taxon>
        <taxon>Halieaceae</taxon>
        <taxon>Congregibacter</taxon>
    </lineage>
</organism>
<dbReference type="RefSeq" id="WP_023659775.1">
    <property type="nucleotide sequence ID" value="NZ_CM002299.1"/>
</dbReference>
<accession>A4A904</accession>